<keyword evidence="3" id="KW-1185">Reference proteome</keyword>
<evidence type="ECO:0000256" key="1">
    <source>
        <dbReference type="SAM" id="SignalP"/>
    </source>
</evidence>
<dbReference type="AlphaFoldDB" id="A0A9N8EDW2"/>
<proteinExistence type="predicted"/>
<gene>
    <name evidence="2" type="ORF">SEMRO_1034_G233810.1</name>
</gene>
<comment type="caution">
    <text evidence="2">The sequence shown here is derived from an EMBL/GenBank/DDBJ whole genome shotgun (WGS) entry which is preliminary data.</text>
</comment>
<protein>
    <submittedName>
        <fullName evidence="2">Uncharacterized protein</fullName>
    </submittedName>
</protein>
<name>A0A9N8EDW2_9STRA</name>
<organism evidence="2 3">
    <name type="scientific">Seminavis robusta</name>
    <dbReference type="NCBI Taxonomy" id="568900"/>
    <lineage>
        <taxon>Eukaryota</taxon>
        <taxon>Sar</taxon>
        <taxon>Stramenopiles</taxon>
        <taxon>Ochrophyta</taxon>
        <taxon>Bacillariophyta</taxon>
        <taxon>Bacillariophyceae</taxon>
        <taxon>Bacillariophycidae</taxon>
        <taxon>Naviculales</taxon>
        <taxon>Naviculaceae</taxon>
        <taxon>Seminavis</taxon>
    </lineage>
</organism>
<dbReference type="EMBL" id="CAICTM010001032">
    <property type="protein sequence ID" value="CAB9519651.1"/>
    <property type="molecule type" value="Genomic_DNA"/>
</dbReference>
<evidence type="ECO:0000313" key="2">
    <source>
        <dbReference type="EMBL" id="CAB9519651.1"/>
    </source>
</evidence>
<sequence>MTKILAALLATQLPIASLAWAPPGHAMPYSKLPKTLEFAEKAWFLPQADSLSSSTGPQRLSEEHQHRMLPWTHQQHGSITTGRTNDHALHHDRFFFDGYSGGVSEWPTRQAFLQAHPKKTSTELQMTGETLTEQDFYYDDMGTPVSWVARAPIKKTDGACDHHFFDDTGRSTCWKTLVEATEKVVKTAPKVELRELVESCEHPYYDDMGDLMCWVHAS</sequence>
<accession>A0A9N8EDW2</accession>
<reference evidence="2" key="1">
    <citation type="submission" date="2020-06" db="EMBL/GenBank/DDBJ databases">
        <authorList>
            <consortium name="Plant Systems Biology data submission"/>
        </authorList>
    </citation>
    <scope>NUCLEOTIDE SEQUENCE</scope>
    <source>
        <strain evidence="2">D6</strain>
    </source>
</reference>
<feature type="signal peptide" evidence="1">
    <location>
        <begin position="1"/>
        <end position="26"/>
    </location>
</feature>
<dbReference type="Proteomes" id="UP001153069">
    <property type="component" value="Unassembled WGS sequence"/>
</dbReference>
<evidence type="ECO:0000313" key="3">
    <source>
        <dbReference type="Proteomes" id="UP001153069"/>
    </source>
</evidence>
<feature type="chain" id="PRO_5040357492" evidence="1">
    <location>
        <begin position="27"/>
        <end position="218"/>
    </location>
</feature>
<keyword evidence="1" id="KW-0732">Signal</keyword>